<name>A0A8D9BDG1_9HEMI</name>
<organism evidence="1">
    <name type="scientific">Cacopsylla melanoneura</name>
    <dbReference type="NCBI Taxonomy" id="428564"/>
    <lineage>
        <taxon>Eukaryota</taxon>
        <taxon>Metazoa</taxon>
        <taxon>Ecdysozoa</taxon>
        <taxon>Arthropoda</taxon>
        <taxon>Hexapoda</taxon>
        <taxon>Insecta</taxon>
        <taxon>Pterygota</taxon>
        <taxon>Neoptera</taxon>
        <taxon>Paraneoptera</taxon>
        <taxon>Hemiptera</taxon>
        <taxon>Sternorrhyncha</taxon>
        <taxon>Psylloidea</taxon>
        <taxon>Psyllidae</taxon>
        <taxon>Psyllinae</taxon>
        <taxon>Cacopsylla</taxon>
    </lineage>
</organism>
<proteinExistence type="predicted"/>
<evidence type="ECO:0000313" key="1">
    <source>
        <dbReference type="EMBL" id="CAG6783198.1"/>
    </source>
</evidence>
<sequence length="99" mass="11423">MITVFLFNITQCVHRCFSIRGVHIINSETIDKKKKKLSGHMPFNIACHVSRKALPLRMVPLIDVFSYEINHCNPQPFKRYTVVVLEGEMTSMTVFSPQL</sequence>
<accession>A0A8D9BDG1</accession>
<reference evidence="1" key="1">
    <citation type="submission" date="2021-05" db="EMBL/GenBank/DDBJ databases">
        <authorList>
            <person name="Alioto T."/>
            <person name="Alioto T."/>
            <person name="Gomez Garrido J."/>
        </authorList>
    </citation>
    <scope>NUCLEOTIDE SEQUENCE</scope>
</reference>
<dbReference type="EMBL" id="HBUF01631114">
    <property type="protein sequence ID" value="CAG6783198.1"/>
    <property type="molecule type" value="Transcribed_RNA"/>
</dbReference>
<dbReference type="AlphaFoldDB" id="A0A8D9BDG1"/>
<protein>
    <submittedName>
        <fullName evidence="1">Uncharacterized protein</fullName>
    </submittedName>
</protein>